<protein>
    <recommendedName>
        <fullName evidence="9">C2H2-type domain-containing protein</fullName>
    </recommendedName>
</protein>
<evidence type="ECO:0000256" key="4">
    <source>
        <dbReference type="ARBA" id="ARBA00022833"/>
    </source>
</evidence>
<keyword evidence="7" id="KW-0539">Nucleus</keyword>
<dbReference type="Proteomes" id="UP001408789">
    <property type="component" value="Unassembled WGS sequence"/>
</dbReference>
<sequence length="202" mass="22651">MEELNSVRSDHRVKDQNFLDSRSATDCVLKDYSTDPNGELGDLVISGLSWPPRCYTCTFCKREFRSAQALGGHMNVHRRDRAMLRQMTSSQSFCSNNTSLMLKLNHLHRNPNFSPTTTKLSMSQVNSPYSSSSAIQPCYRFGKGGENLSLMGSHIPRVGLCKFHGFPRNDGPGEIVRWNLQKGLFGESKADDLDLELRLGCS</sequence>
<feature type="domain" description="C2H2-type" evidence="9">
    <location>
        <begin position="55"/>
        <end position="82"/>
    </location>
</feature>
<evidence type="ECO:0000313" key="10">
    <source>
        <dbReference type="EMBL" id="KAK9065134.1"/>
    </source>
</evidence>
<dbReference type="PROSITE" id="PS50157">
    <property type="entry name" value="ZINC_FINGER_C2H2_2"/>
    <property type="match status" value="1"/>
</dbReference>
<keyword evidence="6" id="KW-0804">Transcription</keyword>
<name>A0AAP0CY90_9ASTR</name>
<dbReference type="EMBL" id="JBCNJP010000017">
    <property type="protein sequence ID" value="KAK9065134.1"/>
    <property type="molecule type" value="Genomic_DNA"/>
</dbReference>
<evidence type="ECO:0000256" key="3">
    <source>
        <dbReference type="ARBA" id="ARBA00022771"/>
    </source>
</evidence>
<evidence type="ECO:0000256" key="7">
    <source>
        <dbReference type="ARBA" id="ARBA00023242"/>
    </source>
</evidence>
<proteinExistence type="predicted"/>
<dbReference type="AlphaFoldDB" id="A0AAP0CY90"/>
<dbReference type="Pfam" id="PF13912">
    <property type="entry name" value="zf-C2H2_6"/>
    <property type="match status" value="1"/>
</dbReference>
<dbReference type="Gene3D" id="3.30.160.60">
    <property type="entry name" value="Classic Zinc Finger"/>
    <property type="match status" value="1"/>
</dbReference>
<dbReference type="PANTHER" id="PTHR45801">
    <property type="entry name" value="OS07G0101800 PROTEIN"/>
    <property type="match status" value="1"/>
</dbReference>
<dbReference type="PANTHER" id="PTHR45801:SF110">
    <property type="entry name" value="TRANSCRIPTIONAL REGULATOR SUPERMAN"/>
    <property type="match status" value="1"/>
</dbReference>
<dbReference type="InterPro" id="IPR036236">
    <property type="entry name" value="Znf_C2H2_sf"/>
</dbReference>
<reference evidence="10 11" key="1">
    <citation type="submission" date="2024-04" db="EMBL/GenBank/DDBJ databases">
        <title>The reference genome of an endangered Asteraceae, Deinandra increscens subsp. villosa, native to the Central Coast of California.</title>
        <authorList>
            <person name="Guilliams M."/>
            <person name="Hasenstab-Lehman K."/>
            <person name="Meyer R."/>
            <person name="Mcevoy S."/>
        </authorList>
    </citation>
    <scope>NUCLEOTIDE SEQUENCE [LARGE SCALE GENOMIC DNA]</scope>
    <source>
        <tissue evidence="10">Leaf</tissue>
    </source>
</reference>
<dbReference type="SMART" id="SM00355">
    <property type="entry name" value="ZnF_C2H2"/>
    <property type="match status" value="1"/>
</dbReference>
<accession>A0AAP0CY90</accession>
<comment type="caution">
    <text evidence="10">The sequence shown here is derived from an EMBL/GenBank/DDBJ whole genome shotgun (WGS) entry which is preliminary data.</text>
</comment>
<dbReference type="InterPro" id="IPR052426">
    <property type="entry name" value="Plant_dev_regulator"/>
</dbReference>
<keyword evidence="5" id="KW-0805">Transcription regulation</keyword>
<comment type="subcellular location">
    <subcellularLocation>
        <location evidence="1">Nucleus</location>
    </subcellularLocation>
</comment>
<dbReference type="GO" id="GO:0005634">
    <property type="term" value="C:nucleus"/>
    <property type="evidence" value="ECO:0007669"/>
    <property type="project" value="UniProtKB-SubCell"/>
</dbReference>
<keyword evidence="11" id="KW-1185">Reference proteome</keyword>
<keyword evidence="4" id="KW-0862">Zinc</keyword>
<dbReference type="PROSITE" id="PS00028">
    <property type="entry name" value="ZINC_FINGER_C2H2_1"/>
    <property type="match status" value="1"/>
</dbReference>
<dbReference type="GO" id="GO:0008270">
    <property type="term" value="F:zinc ion binding"/>
    <property type="evidence" value="ECO:0007669"/>
    <property type="project" value="UniProtKB-KW"/>
</dbReference>
<keyword evidence="2" id="KW-0479">Metal-binding</keyword>
<dbReference type="InterPro" id="IPR013087">
    <property type="entry name" value="Znf_C2H2_type"/>
</dbReference>
<evidence type="ECO:0000256" key="6">
    <source>
        <dbReference type="ARBA" id="ARBA00023163"/>
    </source>
</evidence>
<organism evidence="10 11">
    <name type="scientific">Deinandra increscens subsp. villosa</name>
    <dbReference type="NCBI Taxonomy" id="3103831"/>
    <lineage>
        <taxon>Eukaryota</taxon>
        <taxon>Viridiplantae</taxon>
        <taxon>Streptophyta</taxon>
        <taxon>Embryophyta</taxon>
        <taxon>Tracheophyta</taxon>
        <taxon>Spermatophyta</taxon>
        <taxon>Magnoliopsida</taxon>
        <taxon>eudicotyledons</taxon>
        <taxon>Gunneridae</taxon>
        <taxon>Pentapetalae</taxon>
        <taxon>asterids</taxon>
        <taxon>campanulids</taxon>
        <taxon>Asterales</taxon>
        <taxon>Asteraceae</taxon>
        <taxon>Asteroideae</taxon>
        <taxon>Heliantheae alliance</taxon>
        <taxon>Madieae</taxon>
        <taxon>Madiinae</taxon>
        <taxon>Deinandra</taxon>
    </lineage>
</organism>
<keyword evidence="3 8" id="KW-0863">Zinc-finger</keyword>
<dbReference type="SUPFAM" id="SSF57667">
    <property type="entry name" value="beta-beta-alpha zinc fingers"/>
    <property type="match status" value="1"/>
</dbReference>
<gene>
    <name evidence="10" type="ORF">SSX86_016517</name>
</gene>
<evidence type="ECO:0000256" key="2">
    <source>
        <dbReference type="ARBA" id="ARBA00022723"/>
    </source>
</evidence>
<evidence type="ECO:0000259" key="9">
    <source>
        <dbReference type="PROSITE" id="PS50157"/>
    </source>
</evidence>
<evidence type="ECO:0000256" key="1">
    <source>
        <dbReference type="ARBA" id="ARBA00004123"/>
    </source>
</evidence>
<evidence type="ECO:0000256" key="8">
    <source>
        <dbReference type="PROSITE-ProRule" id="PRU00042"/>
    </source>
</evidence>
<evidence type="ECO:0000313" key="11">
    <source>
        <dbReference type="Proteomes" id="UP001408789"/>
    </source>
</evidence>
<evidence type="ECO:0000256" key="5">
    <source>
        <dbReference type="ARBA" id="ARBA00023015"/>
    </source>
</evidence>